<dbReference type="AlphaFoldDB" id="A0A3R7HGZ9"/>
<accession>A0A3R7HGZ9</accession>
<keyword evidence="2" id="KW-1185">Reference proteome</keyword>
<evidence type="ECO:0000313" key="1">
    <source>
        <dbReference type="EMBL" id="RKM95921.1"/>
    </source>
</evidence>
<comment type="caution">
    <text evidence="1">The sequence shown here is derived from an EMBL/GenBank/DDBJ whole genome shotgun (WGS) entry which is preliminary data.</text>
</comment>
<proteinExistence type="predicted"/>
<sequence length="129" mass="13787">MDGVADTGRELHGIAGWLGDDTAFTDHWRFTEEPAPGRAGLVEAIVVTVVSNIAAATLHEQLNALFGGLAGWLRSRRRLGSGGDDIVVRVELENRDPLRFTAAELDDLGVPEIVDRVRAELEAGTAGEA</sequence>
<dbReference type="InterPro" id="IPR045428">
    <property type="entry name" value="EACC1"/>
</dbReference>
<evidence type="ECO:0000313" key="2">
    <source>
        <dbReference type="Proteomes" id="UP000028058"/>
    </source>
</evidence>
<dbReference type="RefSeq" id="WP_043464872.1">
    <property type="nucleotide sequence ID" value="NZ_QFBD02000012.1"/>
</dbReference>
<dbReference type="EMBL" id="JNAD02000005">
    <property type="protein sequence ID" value="RKM95921.1"/>
    <property type="molecule type" value="Genomic_DNA"/>
</dbReference>
<reference evidence="1 2" key="1">
    <citation type="journal article" date="2014" name="Genome Announc.">
        <title>Draft Genome Sequence of Streptomyces fradiae ATCC 19609, a Strain Highly Sensitive to Antibiotics.</title>
        <authorList>
            <person name="Bekker O.B."/>
            <person name="Klimina K.M."/>
            <person name="Vatlin A.A."/>
            <person name="Zakharevich N.V."/>
            <person name="Kasianov A.S."/>
            <person name="Danilenko V.N."/>
        </authorList>
    </citation>
    <scope>NUCLEOTIDE SEQUENCE [LARGE SCALE GENOMIC DNA]</scope>
    <source>
        <strain evidence="1 2">ATCC 19609</strain>
    </source>
</reference>
<dbReference type="Pfam" id="PF19953">
    <property type="entry name" value="EACC1"/>
    <property type="match status" value="1"/>
</dbReference>
<dbReference type="Proteomes" id="UP000028058">
    <property type="component" value="Unassembled WGS sequence"/>
</dbReference>
<organism evidence="1 2">
    <name type="scientific">Streptomyces xinghaiensis</name>
    <dbReference type="NCBI Taxonomy" id="1038928"/>
    <lineage>
        <taxon>Bacteria</taxon>
        <taxon>Bacillati</taxon>
        <taxon>Actinomycetota</taxon>
        <taxon>Actinomycetes</taxon>
        <taxon>Kitasatosporales</taxon>
        <taxon>Streptomycetaceae</taxon>
        <taxon>Streptomyces</taxon>
    </lineage>
</organism>
<gene>
    <name evidence="1" type="ORF">SFRA_012975</name>
</gene>
<protein>
    <submittedName>
        <fullName evidence="1">Uncharacterized protein</fullName>
    </submittedName>
</protein>
<name>A0A3R7HGZ9_9ACTN</name>